<dbReference type="GO" id="GO:0006355">
    <property type="term" value="P:regulation of DNA-templated transcription"/>
    <property type="evidence" value="ECO:0007669"/>
    <property type="project" value="UniProtKB-ARBA"/>
</dbReference>
<evidence type="ECO:0000313" key="7">
    <source>
        <dbReference type="Proteomes" id="UP000076296"/>
    </source>
</evidence>
<dbReference type="RefSeq" id="WP_001038019.1">
    <property type="nucleotide sequence ID" value="NZ_AP031581.1"/>
</dbReference>
<dbReference type="GO" id="GO:0003677">
    <property type="term" value="F:DNA binding"/>
    <property type="evidence" value="ECO:0007669"/>
    <property type="project" value="UniProtKB-KW"/>
</dbReference>
<sequence length="116" mass="13620">MNKLPLNHIERTLKIIGGRWKMMILFHLIDSPKRQSELLRLIPNISQKVLIQQLREMEEHGIVSRFVHPVVPPKVEYSVTTLGFSLSPICKQLCDWGEKHLKEEETNNQKNQLKQK</sequence>
<keyword evidence="2" id="KW-0238">DNA-binding</keyword>
<dbReference type="Proteomes" id="UP000315888">
    <property type="component" value="Unassembled WGS sequence"/>
</dbReference>
<dbReference type="Pfam" id="PF01638">
    <property type="entry name" value="HxlR"/>
    <property type="match status" value="1"/>
</dbReference>
<dbReference type="PANTHER" id="PTHR33204:SF38">
    <property type="entry name" value="HTH-TYPE TRANSCRIPTIONAL ACTIVATOR HXLR"/>
    <property type="match status" value="1"/>
</dbReference>
<dbReference type="EMBL" id="VHGY01000119">
    <property type="protein sequence ID" value="TPU58332.1"/>
    <property type="molecule type" value="Genomic_DNA"/>
</dbReference>
<comment type="caution">
    <text evidence="6">The sequence shown here is derived from an EMBL/GenBank/DDBJ whole genome shotgun (WGS) entry which is preliminary data.</text>
</comment>
<keyword evidence="1" id="KW-0805">Transcription regulation</keyword>
<dbReference type="AlphaFoldDB" id="A0A0M3FPC1"/>
<proteinExistence type="predicted"/>
<dbReference type="EMBL" id="LRDT01000010">
    <property type="protein sequence ID" value="KZA21012.1"/>
    <property type="molecule type" value="Genomic_DNA"/>
</dbReference>
<dbReference type="CDD" id="cd00090">
    <property type="entry name" value="HTH_ARSR"/>
    <property type="match status" value="1"/>
</dbReference>
<evidence type="ECO:0000256" key="3">
    <source>
        <dbReference type="ARBA" id="ARBA00023163"/>
    </source>
</evidence>
<dbReference type="InterPro" id="IPR011991">
    <property type="entry name" value="ArsR-like_HTH"/>
</dbReference>
<evidence type="ECO:0000256" key="1">
    <source>
        <dbReference type="ARBA" id="ARBA00023015"/>
    </source>
</evidence>
<dbReference type="InterPro" id="IPR036390">
    <property type="entry name" value="WH_DNA-bd_sf"/>
</dbReference>
<evidence type="ECO:0000313" key="5">
    <source>
        <dbReference type="EMBL" id="KZA21012.1"/>
    </source>
</evidence>
<dbReference type="InterPro" id="IPR002577">
    <property type="entry name" value="HTH_HxlR"/>
</dbReference>
<gene>
    <name evidence="5" type="primary">ytcD_2</name>
    <name evidence="6" type="ORF">FJU42_20700</name>
    <name evidence="5" type="ORF">LV35_00739</name>
</gene>
<dbReference type="SUPFAM" id="SSF46785">
    <property type="entry name" value="Winged helix' DNA-binding domain"/>
    <property type="match status" value="1"/>
</dbReference>
<dbReference type="PROSITE" id="PS51118">
    <property type="entry name" value="HTH_HXLR"/>
    <property type="match status" value="1"/>
</dbReference>
<protein>
    <submittedName>
        <fullName evidence="5">HTH-type transcriptional regulator YtcD</fullName>
    </submittedName>
    <submittedName>
        <fullName evidence="6">Helix-turn-helix transcriptional regulator</fullName>
    </submittedName>
</protein>
<reference evidence="6 8" key="2">
    <citation type="submission" date="2019-06" db="EMBL/GenBank/DDBJ databases">
        <title>A Diverse Panel of Clinical Acinetobacter baumannii for Research Use.</title>
        <authorList>
            <person name="Mcgann P."/>
            <person name="Snesrud E."/>
            <person name="Galac M.R."/>
        </authorList>
    </citation>
    <scope>NUCLEOTIDE SEQUENCE [LARGE SCALE GENOMIC DNA]</scope>
    <source>
        <strain evidence="6 8">MRSN14237</strain>
    </source>
</reference>
<organism evidence="6 8">
    <name type="scientific">Acinetobacter baumannii</name>
    <dbReference type="NCBI Taxonomy" id="470"/>
    <lineage>
        <taxon>Bacteria</taxon>
        <taxon>Pseudomonadati</taxon>
        <taxon>Pseudomonadota</taxon>
        <taxon>Gammaproteobacteria</taxon>
        <taxon>Moraxellales</taxon>
        <taxon>Moraxellaceae</taxon>
        <taxon>Acinetobacter</taxon>
        <taxon>Acinetobacter calcoaceticus/baumannii complex</taxon>
    </lineage>
</organism>
<reference evidence="5 7" key="1">
    <citation type="submission" date="2016-01" db="EMBL/GenBank/DDBJ databases">
        <title>Draft sequences of Acinetobacter baumannii isolates from wounded military personnel.</title>
        <authorList>
            <person name="Arivett B.A."/>
            <person name="Fiester S.E."/>
            <person name="Ream D.C."/>
            <person name="Actis L.A."/>
        </authorList>
    </citation>
    <scope>NUCLEOTIDE SEQUENCE [LARGE SCALE GENOMIC DNA]</scope>
    <source>
        <strain evidence="5 7">AB2828</strain>
    </source>
</reference>
<evidence type="ECO:0000256" key="2">
    <source>
        <dbReference type="ARBA" id="ARBA00023125"/>
    </source>
</evidence>
<keyword evidence="3" id="KW-0804">Transcription</keyword>
<evidence type="ECO:0000259" key="4">
    <source>
        <dbReference type="PROSITE" id="PS51118"/>
    </source>
</evidence>
<accession>A0A0M3FPC1</accession>
<dbReference type="PANTHER" id="PTHR33204">
    <property type="entry name" value="TRANSCRIPTIONAL REGULATOR, MARR FAMILY"/>
    <property type="match status" value="1"/>
</dbReference>
<evidence type="ECO:0000313" key="8">
    <source>
        <dbReference type="Proteomes" id="UP000315888"/>
    </source>
</evidence>
<evidence type="ECO:0000313" key="6">
    <source>
        <dbReference type="EMBL" id="TPU58332.1"/>
    </source>
</evidence>
<name>A0A0M3FPC1_ACIBA</name>
<dbReference type="Gene3D" id="1.10.10.10">
    <property type="entry name" value="Winged helix-like DNA-binding domain superfamily/Winged helix DNA-binding domain"/>
    <property type="match status" value="1"/>
</dbReference>
<feature type="domain" description="HTH hxlR-type" evidence="4">
    <location>
        <begin position="4"/>
        <end position="105"/>
    </location>
</feature>
<dbReference type="InterPro" id="IPR036388">
    <property type="entry name" value="WH-like_DNA-bd_sf"/>
</dbReference>
<dbReference type="Proteomes" id="UP000076296">
    <property type="component" value="Unassembled WGS sequence"/>
</dbReference>